<dbReference type="InterPro" id="IPR013087">
    <property type="entry name" value="Znf_C2H2_type"/>
</dbReference>
<dbReference type="InterPro" id="IPR036236">
    <property type="entry name" value="Znf_C2H2_sf"/>
</dbReference>
<proteinExistence type="predicted"/>
<name>A0A0A9YEC0_LYGHE</name>
<dbReference type="Pfam" id="PF13909">
    <property type="entry name" value="zf-H2C2_5"/>
    <property type="match status" value="1"/>
</dbReference>
<keyword evidence="2 4" id="KW-0863">Zinc-finger</keyword>
<keyword evidence="3" id="KW-0862">Zinc</keyword>
<evidence type="ECO:0000313" key="7">
    <source>
        <dbReference type="EMBL" id="JAG31427.1"/>
    </source>
</evidence>
<keyword evidence="1" id="KW-0479">Metal-binding</keyword>
<reference evidence="7" key="1">
    <citation type="journal article" date="2014" name="PLoS ONE">
        <title>Transcriptome-Based Identification of ABC Transporters in the Western Tarnished Plant Bug Lygus hesperus.</title>
        <authorList>
            <person name="Hull J.J."/>
            <person name="Chaney K."/>
            <person name="Geib S.M."/>
            <person name="Fabrick J.A."/>
            <person name="Brent C.S."/>
            <person name="Walsh D."/>
            <person name="Lavine L.C."/>
        </authorList>
    </citation>
    <scope>NUCLEOTIDE SEQUENCE</scope>
</reference>
<dbReference type="GO" id="GO:0000981">
    <property type="term" value="F:DNA-binding transcription factor activity, RNA polymerase II-specific"/>
    <property type="evidence" value="ECO:0007669"/>
    <property type="project" value="TreeGrafter"/>
</dbReference>
<evidence type="ECO:0000259" key="5">
    <source>
        <dbReference type="PROSITE" id="PS50157"/>
    </source>
</evidence>
<dbReference type="PANTHER" id="PTHR23235:SF120">
    <property type="entry name" value="KRUPPEL-LIKE FACTOR 15"/>
    <property type="match status" value="1"/>
</dbReference>
<dbReference type="EMBL" id="GBHO01012177">
    <property type="protein sequence ID" value="JAG31427.1"/>
    <property type="molecule type" value="Transcribed_RNA"/>
</dbReference>
<dbReference type="EMBL" id="GBHO01012179">
    <property type="protein sequence ID" value="JAG31425.1"/>
    <property type="molecule type" value="Transcribed_RNA"/>
</dbReference>
<protein>
    <submittedName>
        <fullName evidence="7">Putative zinc finger and SCAN domain-containing protein 5D</fullName>
    </submittedName>
</protein>
<dbReference type="SMART" id="SM00355">
    <property type="entry name" value="ZnF_C2H2"/>
    <property type="match status" value="1"/>
</dbReference>
<sequence>MNKEVEMFGFGEDQMFEEEEMMDDEIMSNYSTSRAVMAAHVVLRRLSEDEIARWSTWEDEGLLSDDHRVKSRSGKRRRLEKPHSCDDCDYRTNRVGSLKLHMRTHTGEKPYACNSCDYRAGSSG</sequence>
<accession>A0A0A9YEC0</accession>
<organism evidence="7">
    <name type="scientific">Lygus hesperus</name>
    <name type="common">Western plant bug</name>
    <dbReference type="NCBI Taxonomy" id="30085"/>
    <lineage>
        <taxon>Eukaryota</taxon>
        <taxon>Metazoa</taxon>
        <taxon>Ecdysozoa</taxon>
        <taxon>Arthropoda</taxon>
        <taxon>Hexapoda</taxon>
        <taxon>Insecta</taxon>
        <taxon>Pterygota</taxon>
        <taxon>Neoptera</taxon>
        <taxon>Paraneoptera</taxon>
        <taxon>Hemiptera</taxon>
        <taxon>Heteroptera</taxon>
        <taxon>Panheteroptera</taxon>
        <taxon>Cimicomorpha</taxon>
        <taxon>Miridae</taxon>
        <taxon>Mirini</taxon>
        <taxon>Lygus</taxon>
    </lineage>
</organism>
<evidence type="ECO:0000313" key="6">
    <source>
        <dbReference type="EMBL" id="JAG31425.1"/>
    </source>
</evidence>
<reference evidence="7" key="2">
    <citation type="submission" date="2014-07" db="EMBL/GenBank/DDBJ databases">
        <authorList>
            <person name="Hull J."/>
        </authorList>
    </citation>
    <scope>NUCLEOTIDE SEQUENCE</scope>
</reference>
<dbReference type="Gene3D" id="3.30.160.60">
    <property type="entry name" value="Classic Zinc Finger"/>
    <property type="match status" value="2"/>
</dbReference>
<dbReference type="GO" id="GO:0000978">
    <property type="term" value="F:RNA polymerase II cis-regulatory region sequence-specific DNA binding"/>
    <property type="evidence" value="ECO:0007669"/>
    <property type="project" value="TreeGrafter"/>
</dbReference>
<feature type="non-terminal residue" evidence="7">
    <location>
        <position position="124"/>
    </location>
</feature>
<dbReference type="GO" id="GO:0008270">
    <property type="term" value="F:zinc ion binding"/>
    <property type="evidence" value="ECO:0007669"/>
    <property type="project" value="UniProtKB-KW"/>
</dbReference>
<dbReference type="AlphaFoldDB" id="A0A0A9YEC0"/>
<gene>
    <name evidence="7" type="primary">ZSCAN5D_1</name>
    <name evidence="6" type="synonym">ZSCAN5D_0</name>
    <name evidence="7" type="ORF">CM83_34570</name>
    <name evidence="6" type="ORF">CM83_34572</name>
</gene>
<dbReference type="PROSITE" id="PS50157">
    <property type="entry name" value="ZINC_FINGER_C2H2_2"/>
    <property type="match status" value="1"/>
</dbReference>
<dbReference type="PANTHER" id="PTHR23235">
    <property type="entry name" value="KRUEPPEL-LIKE TRANSCRIPTION FACTOR"/>
    <property type="match status" value="1"/>
</dbReference>
<evidence type="ECO:0000256" key="4">
    <source>
        <dbReference type="PROSITE-ProRule" id="PRU00042"/>
    </source>
</evidence>
<dbReference type="FunFam" id="3.30.160.60:FF:002452">
    <property type="entry name" value="zinc finger protein 142 isoform X4"/>
    <property type="match status" value="1"/>
</dbReference>
<feature type="domain" description="C2H2-type" evidence="5">
    <location>
        <begin position="83"/>
        <end position="110"/>
    </location>
</feature>
<dbReference type="SUPFAM" id="SSF57667">
    <property type="entry name" value="beta-beta-alpha zinc fingers"/>
    <property type="match status" value="1"/>
</dbReference>
<evidence type="ECO:0000256" key="1">
    <source>
        <dbReference type="ARBA" id="ARBA00022723"/>
    </source>
</evidence>
<evidence type="ECO:0000256" key="2">
    <source>
        <dbReference type="ARBA" id="ARBA00022771"/>
    </source>
</evidence>
<evidence type="ECO:0000256" key="3">
    <source>
        <dbReference type="ARBA" id="ARBA00022833"/>
    </source>
</evidence>